<keyword evidence="6" id="KW-0732">Signal</keyword>
<dbReference type="InterPro" id="IPR000064">
    <property type="entry name" value="NLP_P60_dom"/>
</dbReference>
<evidence type="ECO:0000313" key="8">
    <source>
        <dbReference type="EMBL" id="NEB89878.1"/>
    </source>
</evidence>
<evidence type="ECO:0000256" key="5">
    <source>
        <dbReference type="SAM" id="Coils"/>
    </source>
</evidence>
<dbReference type="PANTHER" id="PTHR47359:SF3">
    <property type="entry name" value="NLP_P60 DOMAIN-CONTAINING PROTEIN-RELATED"/>
    <property type="match status" value="1"/>
</dbReference>
<protein>
    <submittedName>
        <fullName evidence="8">Glycoside hydrolase</fullName>
    </submittedName>
</protein>
<sequence>MGRGGRAAVAVVALCAVTASAQGPAAAAPSPEPGPARPATLAEVREELDRLYHDAEVATDAYNAAEERAAEQSARVAALARETASGRAALERLTSRMGAAARAQYRSGGLPLDVRLLLSADPEDVLDEVGRARQAQHGVDGLLRERARVLKELRTKSDAATAQLKKLRGSRKTGADARERIEQRIAAAEALETRLEEKERRRLLEMQKDSADEAHAAFLKSGAFKAAGKGASEEGAIAVAFVTAQLGKPYEWAAEGPDSYDCSGLTSQAWAAAKRTIPRTSQEQWRQLPRVGLQDMRPGDLIIYHEDASHVGMYVGGGSIIHAPRPGRNITVADAGSMFVLGVVRPDRRP</sequence>
<evidence type="ECO:0000256" key="1">
    <source>
        <dbReference type="ARBA" id="ARBA00007074"/>
    </source>
</evidence>
<feature type="domain" description="NlpC/P60" evidence="7">
    <location>
        <begin position="232"/>
        <end position="350"/>
    </location>
</feature>
<dbReference type="InterPro" id="IPR038765">
    <property type="entry name" value="Papain-like_cys_pep_sf"/>
</dbReference>
<keyword evidence="2" id="KW-0645">Protease</keyword>
<feature type="coiled-coil region" evidence="5">
    <location>
        <begin position="41"/>
        <end position="82"/>
    </location>
</feature>
<dbReference type="Pfam" id="PF00877">
    <property type="entry name" value="NLPC_P60"/>
    <property type="match status" value="1"/>
</dbReference>
<evidence type="ECO:0000259" key="7">
    <source>
        <dbReference type="PROSITE" id="PS51935"/>
    </source>
</evidence>
<dbReference type="InterPro" id="IPR051794">
    <property type="entry name" value="PG_Endopeptidase_C40"/>
</dbReference>
<gene>
    <name evidence="8" type="ORF">G3I43_37875</name>
    <name evidence="9" type="ORF">G3I58_14980</name>
</gene>
<dbReference type="EMBL" id="JAAGMS010000162">
    <property type="protein sequence ID" value="NEB99265.1"/>
    <property type="molecule type" value="Genomic_DNA"/>
</dbReference>
<dbReference type="PANTHER" id="PTHR47359">
    <property type="entry name" value="PEPTIDOGLYCAN DL-ENDOPEPTIDASE CWLO"/>
    <property type="match status" value="1"/>
</dbReference>
<dbReference type="AlphaFoldDB" id="A0A6G3T5K5"/>
<dbReference type="GO" id="GO:0006508">
    <property type="term" value="P:proteolysis"/>
    <property type="evidence" value="ECO:0007669"/>
    <property type="project" value="UniProtKB-KW"/>
</dbReference>
<comment type="similarity">
    <text evidence="1">Belongs to the peptidase C40 family.</text>
</comment>
<organism evidence="8">
    <name type="scientific">Streptomyces anulatus</name>
    <name type="common">Streptomyces chrysomallus</name>
    <dbReference type="NCBI Taxonomy" id="1892"/>
    <lineage>
        <taxon>Bacteria</taxon>
        <taxon>Bacillati</taxon>
        <taxon>Actinomycetota</taxon>
        <taxon>Actinomycetes</taxon>
        <taxon>Kitasatosporales</taxon>
        <taxon>Streptomycetaceae</taxon>
        <taxon>Streptomyces</taxon>
    </lineage>
</organism>
<evidence type="ECO:0000256" key="6">
    <source>
        <dbReference type="SAM" id="SignalP"/>
    </source>
</evidence>
<evidence type="ECO:0000313" key="10">
    <source>
        <dbReference type="Proteomes" id="UP000470951"/>
    </source>
</evidence>
<keyword evidence="5" id="KW-0175">Coiled coil</keyword>
<accession>A0A6G3T5K5</accession>
<dbReference type="PROSITE" id="PS51935">
    <property type="entry name" value="NLPC_P60"/>
    <property type="match status" value="1"/>
</dbReference>
<comment type="caution">
    <text evidence="8">The sequence shown here is derived from an EMBL/GenBank/DDBJ whole genome shotgun (WGS) entry which is preliminary data.</text>
</comment>
<evidence type="ECO:0000256" key="3">
    <source>
        <dbReference type="ARBA" id="ARBA00022801"/>
    </source>
</evidence>
<feature type="signal peptide" evidence="6">
    <location>
        <begin position="1"/>
        <end position="21"/>
    </location>
</feature>
<evidence type="ECO:0000313" key="9">
    <source>
        <dbReference type="EMBL" id="NEB99265.1"/>
    </source>
</evidence>
<evidence type="ECO:0000256" key="4">
    <source>
        <dbReference type="ARBA" id="ARBA00022807"/>
    </source>
</evidence>
<keyword evidence="3 8" id="KW-0378">Hydrolase</keyword>
<dbReference type="Gene3D" id="3.90.1720.10">
    <property type="entry name" value="endopeptidase domain like (from Nostoc punctiforme)"/>
    <property type="match status" value="1"/>
</dbReference>
<reference evidence="8 10" key="1">
    <citation type="submission" date="2020-01" db="EMBL/GenBank/DDBJ databases">
        <title>Insect and environment-associated Actinomycetes.</title>
        <authorList>
            <person name="Currrie C."/>
            <person name="Chevrette M."/>
            <person name="Carlson C."/>
            <person name="Stubbendieck R."/>
            <person name="Wendt-Pienkowski E."/>
        </authorList>
    </citation>
    <scope>NUCLEOTIDE SEQUENCE</scope>
    <source>
        <strain evidence="8">SID505</strain>
        <strain evidence="9 10">SID7903</strain>
    </source>
</reference>
<dbReference type="GO" id="GO:0008234">
    <property type="term" value="F:cysteine-type peptidase activity"/>
    <property type="evidence" value="ECO:0007669"/>
    <property type="project" value="UniProtKB-KW"/>
</dbReference>
<feature type="coiled-coil region" evidence="5">
    <location>
        <begin position="150"/>
        <end position="208"/>
    </location>
</feature>
<dbReference type="EMBL" id="JAAGMK010001057">
    <property type="protein sequence ID" value="NEB89878.1"/>
    <property type="molecule type" value="Genomic_DNA"/>
</dbReference>
<dbReference type="Proteomes" id="UP000470951">
    <property type="component" value="Unassembled WGS sequence"/>
</dbReference>
<proteinExistence type="inferred from homology"/>
<feature type="chain" id="PRO_5038248436" evidence="6">
    <location>
        <begin position="22"/>
        <end position="350"/>
    </location>
</feature>
<dbReference type="SUPFAM" id="SSF54001">
    <property type="entry name" value="Cysteine proteinases"/>
    <property type="match status" value="1"/>
</dbReference>
<keyword evidence="4" id="KW-0788">Thiol protease</keyword>
<name>A0A6G3T5K5_STRAQ</name>
<evidence type="ECO:0000256" key="2">
    <source>
        <dbReference type="ARBA" id="ARBA00022670"/>
    </source>
</evidence>